<dbReference type="PROSITE" id="PS01327">
    <property type="entry name" value="MSCL"/>
    <property type="match status" value="1"/>
</dbReference>
<feature type="transmembrane region" description="Helical" evidence="10">
    <location>
        <begin position="69"/>
        <end position="90"/>
    </location>
</feature>
<evidence type="ECO:0000256" key="5">
    <source>
        <dbReference type="ARBA" id="ARBA00022692"/>
    </source>
</evidence>
<evidence type="ECO:0000256" key="4">
    <source>
        <dbReference type="ARBA" id="ARBA00022475"/>
    </source>
</evidence>
<evidence type="ECO:0000256" key="1">
    <source>
        <dbReference type="ARBA" id="ARBA00004651"/>
    </source>
</evidence>
<organism evidence="11 12">
    <name type="scientific">Peptoniphilus grossensis</name>
    <dbReference type="NCBI Taxonomy" id="1465756"/>
    <lineage>
        <taxon>Bacteria</taxon>
        <taxon>Bacillati</taxon>
        <taxon>Bacillota</taxon>
        <taxon>Tissierellia</taxon>
        <taxon>Tissierellales</taxon>
        <taxon>Peptoniphilaceae</taxon>
        <taxon>Peptoniphilus</taxon>
    </lineage>
</organism>
<keyword evidence="12" id="KW-1185">Reference proteome</keyword>
<dbReference type="PRINTS" id="PR01264">
    <property type="entry name" value="MECHCHANNEL"/>
</dbReference>
<keyword evidence="3 10" id="KW-0813">Transport</keyword>
<accession>A0ABU7XB84</accession>
<keyword evidence="4 10" id="KW-1003">Cell membrane</keyword>
<dbReference type="NCBIfam" id="TIGR00220">
    <property type="entry name" value="mscL"/>
    <property type="match status" value="1"/>
</dbReference>
<evidence type="ECO:0000256" key="2">
    <source>
        <dbReference type="ARBA" id="ARBA00007254"/>
    </source>
</evidence>
<comment type="function">
    <text evidence="10">Channel that opens in response to stretch forces in the membrane lipid bilayer. May participate in the regulation of osmotic pressure changes within the cell.</text>
</comment>
<dbReference type="InterPro" id="IPR001185">
    <property type="entry name" value="MS_channel"/>
</dbReference>
<evidence type="ECO:0000256" key="10">
    <source>
        <dbReference type="HAMAP-Rule" id="MF_00115"/>
    </source>
</evidence>
<comment type="subcellular location">
    <subcellularLocation>
        <location evidence="1 10">Cell membrane</location>
        <topology evidence="1 10">Multi-pass membrane protein</topology>
    </subcellularLocation>
</comment>
<evidence type="ECO:0000313" key="11">
    <source>
        <dbReference type="EMBL" id="MEF3318541.1"/>
    </source>
</evidence>
<dbReference type="InterPro" id="IPR037673">
    <property type="entry name" value="MSC/AndL"/>
</dbReference>
<dbReference type="InterPro" id="IPR019823">
    <property type="entry name" value="Mechanosensitive_channel_CS"/>
</dbReference>
<keyword evidence="9 10" id="KW-0407">Ion channel</keyword>
<dbReference type="HAMAP" id="MF_00115">
    <property type="entry name" value="MscL"/>
    <property type="match status" value="1"/>
</dbReference>
<dbReference type="PANTHER" id="PTHR30266:SF2">
    <property type="entry name" value="LARGE-CONDUCTANCE MECHANOSENSITIVE CHANNEL"/>
    <property type="match status" value="1"/>
</dbReference>
<evidence type="ECO:0000256" key="7">
    <source>
        <dbReference type="ARBA" id="ARBA00023065"/>
    </source>
</evidence>
<comment type="caution">
    <text evidence="11">The sequence shown here is derived from an EMBL/GenBank/DDBJ whole genome shotgun (WGS) entry which is preliminary data.</text>
</comment>
<evidence type="ECO:0000256" key="9">
    <source>
        <dbReference type="ARBA" id="ARBA00023303"/>
    </source>
</evidence>
<feature type="transmembrane region" description="Helical" evidence="10">
    <location>
        <begin position="21"/>
        <end position="49"/>
    </location>
</feature>
<dbReference type="InterPro" id="IPR036019">
    <property type="entry name" value="MscL_channel"/>
</dbReference>
<keyword evidence="5 10" id="KW-0812">Transmembrane</keyword>
<gene>
    <name evidence="10 11" type="primary">mscL</name>
    <name evidence="11" type="ORF">PV361_07485</name>
</gene>
<evidence type="ECO:0000256" key="3">
    <source>
        <dbReference type="ARBA" id="ARBA00022448"/>
    </source>
</evidence>
<evidence type="ECO:0000256" key="6">
    <source>
        <dbReference type="ARBA" id="ARBA00022989"/>
    </source>
</evidence>
<dbReference type="EMBL" id="JARBCY010000048">
    <property type="protein sequence ID" value="MEF3318541.1"/>
    <property type="molecule type" value="Genomic_DNA"/>
</dbReference>
<keyword evidence="8 10" id="KW-0472">Membrane</keyword>
<keyword evidence="7 10" id="KW-0406">Ion transport</keyword>
<dbReference type="Proteomes" id="UP001328425">
    <property type="component" value="Unassembled WGS sequence"/>
</dbReference>
<dbReference type="Gene3D" id="1.10.1200.120">
    <property type="entry name" value="Large-conductance mechanosensitive channel, MscL, domain 1"/>
    <property type="match status" value="1"/>
</dbReference>
<proteinExistence type="inferred from homology"/>
<evidence type="ECO:0000313" key="12">
    <source>
        <dbReference type="Proteomes" id="UP001328425"/>
    </source>
</evidence>
<name>A0ABU7XB84_9FIRM</name>
<keyword evidence="6 10" id="KW-1133">Transmembrane helix</keyword>
<comment type="similarity">
    <text evidence="2 10">Belongs to the MscL family.</text>
</comment>
<dbReference type="Pfam" id="PF01741">
    <property type="entry name" value="MscL"/>
    <property type="match status" value="1"/>
</dbReference>
<protein>
    <recommendedName>
        <fullName evidence="10">Large-conductance mechanosensitive channel</fullName>
    </recommendedName>
</protein>
<dbReference type="SUPFAM" id="SSF81330">
    <property type="entry name" value="Gated mechanosensitive channel"/>
    <property type="match status" value="1"/>
</dbReference>
<evidence type="ECO:0000256" key="8">
    <source>
        <dbReference type="ARBA" id="ARBA00023136"/>
    </source>
</evidence>
<sequence length="139" mass="15057">MKGFIEEFKDFISKGNVMDMAVGVIIGGAFGKIVSSLVENILMPLIGILLGGVNFSDLSATVGNAEVKYGIFLQSVFDFLIIALVIFIMIKQISKVTDKFKKEEEEAAPTEKVCPFCKSTIAIDATRCPHCTSELGSVK</sequence>
<comment type="subunit">
    <text evidence="10">Homopentamer.</text>
</comment>
<dbReference type="PANTHER" id="PTHR30266">
    <property type="entry name" value="MECHANOSENSITIVE CHANNEL MSCL"/>
    <property type="match status" value="1"/>
</dbReference>
<reference evidence="11 12" key="1">
    <citation type="submission" date="2022-11" db="EMBL/GenBank/DDBJ databases">
        <title>The First Case of Preauricular Fistular Abscess Caused by Peptoniphilus grossensis.</title>
        <authorList>
            <person name="Byun J.-H."/>
        </authorList>
    </citation>
    <scope>NUCLEOTIDE SEQUENCE [LARGE SCALE GENOMIC DNA]</scope>
    <source>
        <strain evidence="11 12">GYB008</strain>
    </source>
</reference>
<dbReference type="RefSeq" id="WP_332087594.1">
    <property type="nucleotide sequence ID" value="NZ_JARBCY010000048.1"/>
</dbReference>